<feature type="region of interest" description="Disordered" evidence="1">
    <location>
        <begin position="145"/>
        <end position="206"/>
    </location>
</feature>
<gene>
    <name evidence="2" type="ORF">I316_07405</name>
</gene>
<reference evidence="3" key="2">
    <citation type="submission" date="2013-12" db="EMBL/GenBank/DDBJ databases">
        <title>Evolution of pathogenesis and genome organization in the Tremellales.</title>
        <authorList>
            <person name="Cuomo C."/>
            <person name="Litvintseva A."/>
            <person name="Heitman J."/>
            <person name="Chen Y."/>
            <person name="Sun S."/>
            <person name="Springer D."/>
            <person name="Dromer F."/>
            <person name="Young S."/>
            <person name="Zeng Q."/>
            <person name="Chapman S."/>
            <person name="Gujja S."/>
            <person name="Saif S."/>
            <person name="Birren B."/>
        </authorList>
    </citation>
    <scope>NUCLEOTIDE SEQUENCE [LARGE SCALE GENOMIC DNA]</scope>
    <source>
        <strain evidence="3">BCC8398</strain>
    </source>
</reference>
<dbReference type="EMBL" id="KV700139">
    <property type="protein sequence ID" value="OCF30998.1"/>
    <property type="molecule type" value="Genomic_DNA"/>
</dbReference>
<feature type="compositionally biased region" description="Gly residues" evidence="1">
    <location>
        <begin position="145"/>
        <end position="156"/>
    </location>
</feature>
<evidence type="ECO:0000313" key="3">
    <source>
        <dbReference type="Proteomes" id="UP000092666"/>
    </source>
</evidence>
<evidence type="ECO:0000256" key="1">
    <source>
        <dbReference type="SAM" id="MobiDB-lite"/>
    </source>
</evidence>
<protein>
    <submittedName>
        <fullName evidence="2">Uncharacterized protein</fullName>
    </submittedName>
</protein>
<feature type="compositionally biased region" description="Polar residues" evidence="1">
    <location>
        <begin position="194"/>
        <end position="206"/>
    </location>
</feature>
<sequence>MSSKLSDYELDQARRRHPSFTPSEAHYTWESWGVRGALRERRDGTLRFSCACLDCSVQTDEDQKWRYESHCEERIRAGGSRGVSIGWNGITFNPTDTRIFEDSLTLYPPSQSSAGVKSEVPDSERITELPDDMMIGPAGAGVGAAGTGSSIGGAGDTGTDLEAQLDRRGNSAYRPLDPSSQSRITSDAIMSRLPSVSSGAETGTRD</sequence>
<keyword evidence="3" id="KW-1185">Reference proteome</keyword>
<dbReference type="Proteomes" id="UP000092666">
    <property type="component" value="Unassembled WGS sequence"/>
</dbReference>
<accession>A0A1B9GJ26</accession>
<reference evidence="2 3" key="1">
    <citation type="submission" date="2013-07" db="EMBL/GenBank/DDBJ databases">
        <title>The Genome Sequence of Cryptococcus heveanensis BCC8398.</title>
        <authorList>
            <consortium name="The Broad Institute Genome Sequencing Platform"/>
            <person name="Cuomo C."/>
            <person name="Litvintseva A."/>
            <person name="Chen Y."/>
            <person name="Heitman J."/>
            <person name="Sun S."/>
            <person name="Springer D."/>
            <person name="Dromer F."/>
            <person name="Young S.K."/>
            <person name="Zeng Q."/>
            <person name="Gargeya S."/>
            <person name="Fitzgerald M."/>
            <person name="Abouelleil A."/>
            <person name="Alvarado L."/>
            <person name="Berlin A.M."/>
            <person name="Chapman S.B."/>
            <person name="Dewar J."/>
            <person name="Goldberg J."/>
            <person name="Griggs A."/>
            <person name="Gujja S."/>
            <person name="Hansen M."/>
            <person name="Howarth C."/>
            <person name="Imamovic A."/>
            <person name="Larimer J."/>
            <person name="McCowan C."/>
            <person name="Murphy C."/>
            <person name="Pearson M."/>
            <person name="Priest M."/>
            <person name="Roberts A."/>
            <person name="Saif S."/>
            <person name="Shea T."/>
            <person name="Sykes S."/>
            <person name="Wortman J."/>
            <person name="Nusbaum C."/>
            <person name="Birren B."/>
        </authorList>
    </citation>
    <scope>NUCLEOTIDE SEQUENCE [LARGE SCALE GENOMIC DNA]</scope>
    <source>
        <strain evidence="2 3">BCC8398</strain>
    </source>
</reference>
<dbReference type="AlphaFoldDB" id="A0A1B9GJ26"/>
<evidence type="ECO:0000313" key="2">
    <source>
        <dbReference type="EMBL" id="OCF30998.1"/>
    </source>
</evidence>
<organism evidence="2 3">
    <name type="scientific">Kwoniella heveanensis BCC8398</name>
    <dbReference type="NCBI Taxonomy" id="1296120"/>
    <lineage>
        <taxon>Eukaryota</taxon>
        <taxon>Fungi</taxon>
        <taxon>Dikarya</taxon>
        <taxon>Basidiomycota</taxon>
        <taxon>Agaricomycotina</taxon>
        <taxon>Tremellomycetes</taxon>
        <taxon>Tremellales</taxon>
        <taxon>Cryptococcaceae</taxon>
        <taxon>Kwoniella</taxon>
    </lineage>
</organism>
<name>A0A1B9GJ26_9TREE</name>
<proteinExistence type="predicted"/>